<protein>
    <submittedName>
        <fullName evidence="2">Uncharacterized protein</fullName>
    </submittedName>
</protein>
<dbReference type="Gene3D" id="2.60.40.1180">
    <property type="entry name" value="Golgi alpha-mannosidase II"/>
    <property type="match status" value="1"/>
</dbReference>
<dbReference type="OrthoDB" id="5166947at2"/>
<keyword evidence="3" id="KW-1185">Reference proteome</keyword>
<dbReference type="EMBL" id="FOLQ01000002">
    <property type="protein sequence ID" value="SFC90247.1"/>
    <property type="molecule type" value="Genomic_DNA"/>
</dbReference>
<keyword evidence="1" id="KW-0732">Signal</keyword>
<dbReference type="RefSeq" id="WP_093824961.1">
    <property type="nucleotide sequence ID" value="NZ_FOLQ01000002.1"/>
</dbReference>
<dbReference type="SUPFAM" id="SSF51445">
    <property type="entry name" value="(Trans)glycosidases"/>
    <property type="match status" value="1"/>
</dbReference>
<accession>A0A1I1MXX4</accession>
<reference evidence="2 3" key="1">
    <citation type="submission" date="2016-10" db="EMBL/GenBank/DDBJ databases">
        <authorList>
            <person name="de Groot N.N."/>
        </authorList>
    </citation>
    <scope>NUCLEOTIDE SEQUENCE [LARGE SCALE GENOMIC DNA]</scope>
    <source>
        <strain evidence="2 3">DSM 26130</strain>
    </source>
</reference>
<feature type="chain" id="PRO_5011463935" evidence="1">
    <location>
        <begin position="24"/>
        <end position="777"/>
    </location>
</feature>
<feature type="signal peptide" evidence="1">
    <location>
        <begin position="1"/>
        <end position="23"/>
    </location>
</feature>
<dbReference type="InterPro" id="IPR052974">
    <property type="entry name" value="GH79_Enzymes"/>
</dbReference>
<sequence length="777" mass="81985">MKIRLVCLCFLLGVFLPSPGLFAQALPVSLSINASAPGNRVGEDFVGFSMEQYTLSTGKWGVLGSFWTGGTNGNARLKNLLGNISPHSIIRLGGFTADDRMVWQNSLRGSSTNVRATYQDDVDKFFTFLSEVGWKGIYTIGLPNNTPANAVSEATYIMNKYSNQLHSISLGNEPYLYTNIFRPSTYNPETYMQTDYLPMYDAIKAANPAIPISGGDNGARKYYGAQNQTWNKSFTDYINNSGSSRPLAGLNVHSYGLGNNSNTLTRDAAADTLMNFDNAPLIFKSTLLPYVTQLAQAKNVALRFSETSSAATGTSDMTNVSHTYVSALWALQYLYTLASNGVSGVNFHSSGSSVYSAIDWGPANTVSAYNVEAIYYGLLAFVDGARNRRLLSVTPSESKTNPRASYFATTSDDSKTLTVTLINKDFTNAINASVNIPGITIGTVSYQTLRPQNDKYDMAANTFYANAQVAADGRFTKSAPTPVELANPTSFSVTIAPMTAVIATITLQSLPVAGSGSNTVPNAGGTARVNVPPSTFTNLTSSTVASPATITGLRIVGFPTNTTTLTLNGMAYTASSTAFGGANPTGVVVPVDGSGAPAVGISVDPTNDANPVSFAFKAVASGGIESGNTGTAVLNFTPVPDLSILLYTLPSTLYGTANFNVVVNVLELNSVATNGLITVYLAKDPQVSLSFNSAATNMGGRMVQNNLWTFDGTSHADFYILTTPGLGAGGLLSFGLDGVLTPGPTKGTLTISSILVGGGEVNVGNNSDADQIQYFQR</sequence>
<name>A0A1I1MXX4_9BACT</name>
<dbReference type="PANTHER" id="PTHR36183">
    <property type="entry name" value="BETA-GLUCURONIDASE"/>
    <property type="match status" value="1"/>
</dbReference>
<dbReference type="STRING" id="662367.SAMN05216167_102766"/>
<dbReference type="AlphaFoldDB" id="A0A1I1MXX4"/>
<proteinExistence type="predicted"/>
<evidence type="ECO:0000313" key="2">
    <source>
        <dbReference type="EMBL" id="SFC90247.1"/>
    </source>
</evidence>
<gene>
    <name evidence="2" type="ORF">SAMN05216167_102766</name>
</gene>
<dbReference type="InterPro" id="IPR013780">
    <property type="entry name" value="Glyco_hydro_b"/>
</dbReference>
<dbReference type="PANTHER" id="PTHR36183:SF2">
    <property type="entry name" value="BETA-GLUCURONIDASE C-TERMINAL DOMAIN-CONTAINING PROTEIN"/>
    <property type="match status" value="1"/>
</dbReference>
<dbReference type="Gene3D" id="3.20.20.80">
    <property type="entry name" value="Glycosidases"/>
    <property type="match status" value="1"/>
</dbReference>
<evidence type="ECO:0000313" key="3">
    <source>
        <dbReference type="Proteomes" id="UP000198598"/>
    </source>
</evidence>
<organism evidence="2 3">
    <name type="scientific">Spirosoma endophyticum</name>
    <dbReference type="NCBI Taxonomy" id="662367"/>
    <lineage>
        <taxon>Bacteria</taxon>
        <taxon>Pseudomonadati</taxon>
        <taxon>Bacteroidota</taxon>
        <taxon>Cytophagia</taxon>
        <taxon>Cytophagales</taxon>
        <taxon>Cytophagaceae</taxon>
        <taxon>Spirosoma</taxon>
    </lineage>
</organism>
<dbReference type="InterPro" id="IPR017853">
    <property type="entry name" value="GH"/>
</dbReference>
<dbReference type="Proteomes" id="UP000198598">
    <property type="component" value="Unassembled WGS sequence"/>
</dbReference>
<evidence type="ECO:0000256" key="1">
    <source>
        <dbReference type="SAM" id="SignalP"/>
    </source>
</evidence>